<proteinExistence type="predicted"/>
<evidence type="ECO:0000313" key="4">
    <source>
        <dbReference type="Proteomes" id="UP001059120"/>
    </source>
</evidence>
<gene>
    <name evidence="3" type="ORF">LZI70_16155</name>
</gene>
<dbReference type="InterPro" id="IPR033900">
    <property type="entry name" value="Gram_neg_porin_domain"/>
</dbReference>
<evidence type="ECO:0000256" key="1">
    <source>
        <dbReference type="SAM" id="SignalP"/>
    </source>
</evidence>
<keyword evidence="4" id="KW-1185">Reference proteome</keyword>
<reference evidence="3" key="1">
    <citation type="submission" date="2022-01" db="EMBL/GenBank/DDBJ databases">
        <title>Alginate degradation mechanism of Vibrio pelagius WXL662.</title>
        <authorList>
            <person name="He X."/>
        </authorList>
    </citation>
    <scope>NUCLEOTIDE SEQUENCE</scope>
    <source>
        <strain evidence="3">WXL662</strain>
    </source>
</reference>
<feature type="signal peptide" evidence="1">
    <location>
        <begin position="1"/>
        <end position="19"/>
    </location>
</feature>
<keyword evidence="1" id="KW-0732">Signal</keyword>
<organism evidence="3 4">
    <name type="scientific">Vibrio pelagius</name>
    <dbReference type="NCBI Taxonomy" id="28169"/>
    <lineage>
        <taxon>Bacteria</taxon>
        <taxon>Pseudomonadati</taxon>
        <taxon>Pseudomonadota</taxon>
        <taxon>Gammaproteobacteria</taxon>
        <taxon>Vibrionales</taxon>
        <taxon>Vibrionaceae</taxon>
        <taxon>Vibrio</taxon>
    </lineage>
</organism>
<dbReference type="Gene3D" id="2.40.160.10">
    <property type="entry name" value="Porin"/>
    <property type="match status" value="1"/>
</dbReference>
<dbReference type="Proteomes" id="UP001059120">
    <property type="component" value="Chromosome 2"/>
</dbReference>
<evidence type="ECO:0000313" key="3">
    <source>
        <dbReference type="EMBL" id="UTT86951.1"/>
    </source>
</evidence>
<feature type="chain" id="PRO_5047154662" evidence="1">
    <location>
        <begin position="20"/>
        <end position="349"/>
    </location>
</feature>
<dbReference type="Pfam" id="PF13609">
    <property type="entry name" value="Porin_4"/>
    <property type="match status" value="1"/>
</dbReference>
<accession>A0ABY5GB23</accession>
<dbReference type="InterPro" id="IPR023614">
    <property type="entry name" value="Porin_dom_sf"/>
</dbReference>
<sequence>MKKIVTSVLGCALASPAFAVIELTDSLTLSGFGSTSWAKSDNDTLLMINRGFEDQNCYDCDTTFGLQLDYYLSALRASVQVVKRPQDDWSEPALEWAYIGYEYNNLEFSVGRLRLPLFLASEYYYVGQAYMTARPPTEVYNSILGITAFNGAKVSWNYDLSDEATLQLTPFFGINDENDVEFDSTTDIKFTTNRMLGINMVISGDNYRWNAAYLDSNYDQQLTIAGIGTQPTDDNQHIQLFSLGAEYEVGSTVVAAEAQTNDFSSSFYTSFGYHLGLFTPYAVYGVQFDDHEHLVGNSYTLGVDYDVLPNVSLNGEVQYFEVRRDSGSFIDTPTDEDALLYTIMLNFVF</sequence>
<feature type="domain" description="Porin" evidence="2">
    <location>
        <begin position="8"/>
        <end position="323"/>
    </location>
</feature>
<name>A0ABY5GB23_VIBPE</name>
<dbReference type="EMBL" id="CP090615">
    <property type="protein sequence ID" value="UTT86951.1"/>
    <property type="molecule type" value="Genomic_DNA"/>
</dbReference>
<evidence type="ECO:0000259" key="2">
    <source>
        <dbReference type="Pfam" id="PF13609"/>
    </source>
</evidence>
<dbReference type="RefSeq" id="WP_255232681.1">
    <property type="nucleotide sequence ID" value="NZ_CP090615.1"/>
</dbReference>
<protein>
    <submittedName>
        <fullName evidence="3">Porin</fullName>
    </submittedName>
</protein>
<dbReference type="SUPFAM" id="SSF56935">
    <property type="entry name" value="Porins"/>
    <property type="match status" value="1"/>
</dbReference>